<dbReference type="InterPro" id="IPR026188">
    <property type="entry name" value="Lebercilin-like"/>
</dbReference>
<reference evidence="6 7" key="1">
    <citation type="submission" date="2023-09" db="EMBL/GenBank/DDBJ databases">
        <title>Nesidiocoris tenuis whole genome shotgun sequence.</title>
        <authorList>
            <person name="Shibata T."/>
            <person name="Shimoda M."/>
            <person name="Kobayashi T."/>
            <person name="Uehara T."/>
        </authorList>
    </citation>
    <scope>NUCLEOTIDE SEQUENCE [LARGE SCALE GENOMIC DNA]</scope>
    <source>
        <strain evidence="6 7">Japan</strain>
    </source>
</reference>
<feature type="compositionally biased region" description="Polar residues" evidence="4">
    <location>
        <begin position="392"/>
        <end position="407"/>
    </location>
</feature>
<dbReference type="InterPro" id="IPR028933">
    <property type="entry name" value="Lebercilin_dom"/>
</dbReference>
<name>A0ABN7BAG9_9HEMI</name>
<feature type="region of interest" description="Disordered" evidence="4">
    <location>
        <begin position="475"/>
        <end position="516"/>
    </location>
</feature>
<dbReference type="EMBL" id="AP028920">
    <property type="protein sequence ID" value="BET01384.1"/>
    <property type="molecule type" value="Genomic_DNA"/>
</dbReference>
<evidence type="ECO:0000259" key="5">
    <source>
        <dbReference type="Pfam" id="PF15619"/>
    </source>
</evidence>
<feature type="compositionally biased region" description="Acidic residues" evidence="4">
    <location>
        <begin position="341"/>
        <end position="350"/>
    </location>
</feature>
<dbReference type="Proteomes" id="UP001307889">
    <property type="component" value="Chromosome 12"/>
</dbReference>
<feature type="domain" description="Lebercilin" evidence="5">
    <location>
        <begin position="96"/>
        <end position="287"/>
    </location>
</feature>
<proteinExistence type="inferred from homology"/>
<dbReference type="PANTHER" id="PTHR16650">
    <property type="entry name" value="C21ORF13-RELATED"/>
    <property type="match status" value="1"/>
</dbReference>
<feature type="compositionally biased region" description="Basic and acidic residues" evidence="4">
    <location>
        <begin position="320"/>
        <end position="330"/>
    </location>
</feature>
<evidence type="ECO:0000256" key="1">
    <source>
        <dbReference type="ARBA" id="ARBA00010229"/>
    </source>
</evidence>
<keyword evidence="7" id="KW-1185">Reference proteome</keyword>
<feature type="compositionally biased region" description="Acidic residues" evidence="4">
    <location>
        <begin position="484"/>
        <end position="493"/>
    </location>
</feature>
<dbReference type="PANTHER" id="PTHR16650:SF6">
    <property type="entry name" value="GH21622P"/>
    <property type="match status" value="1"/>
</dbReference>
<evidence type="ECO:0000256" key="4">
    <source>
        <dbReference type="SAM" id="MobiDB-lite"/>
    </source>
</evidence>
<protein>
    <submittedName>
        <fullName evidence="6">Leber congenital amaurosis 5</fullName>
    </submittedName>
</protein>
<dbReference type="Pfam" id="PF15619">
    <property type="entry name" value="Lebercilin"/>
    <property type="match status" value="1"/>
</dbReference>
<evidence type="ECO:0000256" key="3">
    <source>
        <dbReference type="SAM" id="Coils"/>
    </source>
</evidence>
<evidence type="ECO:0000313" key="6">
    <source>
        <dbReference type="EMBL" id="BET01384.1"/>
    </source>
</evidence>
<feature type="coiled-coil region" evidence="3">
    <location>
        <begin position="107"/>
        <end position="247"/>
    </location>
</feature>
<feature type="region of interest" description="Disordered" evidence="4">
    <location>
        <begin position="271"/>
        <end position="443"/>
    </location>
</feature>
<sequence>MSAEGSCDNTMLKIVLCEEDDGASTPRENCSGDVDRTSKKSYDGKPESSRFSGLRKPTTVRSANYVLAANPYQRRTTGCAQCQSMQNSKNNVGPFTQKIMSAKLLRVKQMQNQLSEMSLKMNELIAENKTLKTLQRRQDNALKKYEGSREQLPQLIKSHNEEVRIINMKFKQLKVAHKELENKLKQRDAELMNLREQHSHLLELSRDRHLCEREKLTKKLTAMEQYSKEQNEKIVTLQRKLELQEKNFKHQLQIEIQKHRETQSHLHAARQMHSSIRMNTEGKEKALSPQKRDFSIETHGYRSRASLPSPARPVVIDSQRAVRSDMDSGKSCRFMSNQNADETDSGAEEESNIKVSVKKSSTADRIKRKPVKPKTAVDSSSSQDRRILTIPPKTSSADSRANQSSIGTAPGRVSISSDPSEENVKHRVSELTSPRNLNLVGGGSPRMANSIFSGGGLSIPSDLTIGNAARMRNAAFPDDRSNSDESDELDDGLAGDRTDYDSETDDDVHHETMTRPLQIEVSGARSRAEQDIDRIISKACDQMLSLDEDHSTVMNGIEHFSLSKELSQLSELSWAELQKQVSPARDELEKKMEKALPSTDYSLDANEKNHLLRALNMIDAESNPNELVEENDTFPPKSDGDIGSGRHQSVRQMFAQNRKKADLMKSLFSSDGDTIPVPEGIN</sequence>
<feature type="compositionally biased region" description="Basic and acidic residues" evidence="4">
    <location>
        <begin position="280"/>
        <end position="300"/>
    </location>
</feature>
<feature type="compositionally biased region" description="Basic and acidic residues" evidence="4">
    <location>
        <begin position="33"/>
        <end position="48"/>
    </location>
</feature>
<gene>
    <name evidence="6" type="ORF">NTJ_14200</name>
</gene>
<evidence type="ECO:0000313" key="7">
    <source>
        <dbReference type="Proteomes" id="UP001307889"/>
    </source>
</evidence>
<accession>A0ABN7BAG9</accession>
<comment type="similarity">
    <text evidence="1">Belongs to the LCA5 family.</text>
</comment>
<keyword evidence="2 3" id="KW-0175">Coiled coil</keyword>
<evidence type="ECO:0000256" key="2">
    <source>
        <dbReference type="ARBA" id="ARBA00023054"/>
    </source>
</evidence>
<organism evidence="6 7">
    <name type="scientific">Nesidiocoris tenuis</name>
    <dbReference type="NCBI Taxonomy" id="355587"/>
    <lineage>
        <taxon>Eukaryota</taxon>
        <taxon>Metazoa</taxon>
        <taxon>Ecdysozoa</taxon>
        <taxon>Arthropoda</taxon>
        <taxon>Hexapoda</taxon>
        <taxon>Insecta</taxon>
        <taxon>Pterygota</taxon>
        <taxon>Neoptera</taxon>
        <taxon>Paraneoptera</taxon>
        <taxon>Hemiptera</taxon>
        <taxon>Heteroptera</taxon>
        <taxon>Panheteroptera</taxon>
        <taxon>Cimicomorpha</taxon>
        <taxon>Miridae</taxon>
        <taxon>Dicyphina</taxon>
        <taxon>Nesidiocoris</taxon>
    </lineage>
</organism>
<feature type="region of interest" description="Disordered" evidence="4">
    <location>
        <begin position="22"/>
        <end position="54"/>
    </location>
</feature>